<dbReference type="Proteomes" id="UP000469952">
    <property type="component" value="Unassembled WGS sequence"/>
</dbReference>
<accession>A0A222YF16</accession>
<dbReference type="InterPro" id="IPR000835">
    <property type="entry name" value="HTH_MarR-typ"/>
</dbReference>
<evidence type="ECO:0000313" key="9">
    <source>
        <dbReference type="EMBL" id="MQR26118.1"/>
    </source>
</evidence>
<protein>
    <recommendedName>
        <fullName evidence="6">HTH-type transcriptional regulator SarZ</fullName>
    </recommendedName>
    <alternativeName>
        <fullName evidence="7">Staphylococcal accessory regulator Z</fullName>
    </alternativeName>
</protein>
<evidence type="ECO:0000256" key="4">
    <source>
        <dbReference type="ARBA" id="ARBA00023163"/>
    </source>
</evidence>
<name>A0A222YF16_LEUME</name>
<evidence type="ECO:0000256" key="5">
    <source>
        <dbReference type="ARBA" id="ARBA00046337"/>
    </source>
</evidence>
<evidence type="ECO:0000256" key="6">
    <source>
        <dbReference type="ARBA" id="ARBA00047188"/>
    </source>
</evidence>
<evidence type="ECO:0000256" key="3">
    <source>
        <dbReference type="ARBA" id="ARBA00023125"/>
    </source>
</evidence>
<proteinExistence type="inferred from homology"/>
<dbReference type="PROSITE" id="PS50995">
    <property type="entry name" value="HTH_MARR_2"/>
    <property type="match status" value="1"/>
</dbReference>
<dbReference type="STRING" id="1245.ARA02_09035"/>
<dbReference type="EMBL" id="WIPA01000002">
    <property type="protein sequence ID" value="MQR26118.1"/>
    <property type="molecule type" value="Genomic_DNA"/>
</dbReference>
<dbReference type="AlphaFoldDB" id="A0A222YF16"/>
<evidence type="ECO:0000256" key="1">
    <source>
        <dbReference type="ARBA" id="ARBA00004496"/>
    </source>
</evidence>
<dbReference type="SUPFAM" id="SSF46785">
    <property type="entry name" value="Winged helix' DNA-binding domain"/>
    <property type="match status" value="1"/>
</dbReference>
<dbReference type="InterPro" id="IPR055166">
    <property type="entry name" value="Transc_reg_Sar_Rot_HTH"/>
</dbReference>
<dbReference type="Gene3D" id="1.10.10.10">
    <property type="entry name" value="Winged helix-like DNA-binding domain superfamily/Winged helix DNA-binding domain"/>
    <property type="match status" value="1"/>
</dbReference>
<dbReference type="SMR" id="A0A222YF16"/>
<dbReference type="InterPro" id="IPR036388">
    <property type="entry name" value="WH-like_DNA-bd_sf"/>
</dbReference>
<organism evidence="9 10">
    <name type="scientific">Leuconostoc mesenteroides</name>
    <dbReference type="NCBI Taxonomy" id="1245"/>
    <lineage>
        <taxon>Bacteria</taxon>
        <taxon>Bacillati</taxon>
        <taxon>Bacillota</taxon>
        <taxon>Bacilli</taxon>
        <taxon>Lactobacillales</taxon>
        <taxon>Lactobacillaceae</taxon>
        <taxon>Leuconostoc</taxon>
    </lineage>
</organism>
<comment type="similarity">
    <text evidence="5">Belongs to the SarZ family.</text>
</comment>
<dbReference type="RefSeq" id="WP_010285549.1">
    <property type="nucleotide sequence ID" value="NZ_AP017936.1"/>
</dbReference>
<keyword evidence="2" id="KW-0805">Transcription regulation</keyword>
<dbReference type="GO" id="GO:0003700">
    <property type="term" value="F:DNA-binding transcription factor activity"/>
    <property type="evidence" value="ECO:0007669"/>
    <property type="project" value="InterPro"/>
</dbReference>
<evidence type="ECO:0000259" key="8">
    <source>
        <dbReference type="PROSITE" id="PS50995"/>
    </source>
</evidence>
<comment type="caution">
    <text evidence="9">The sequence shown here is derived from an EMBL/GenBank/DDBJ whole genome shotgun (WGS) entry which is preliminary data.</text>
</comment>
<dbReference type="OMA" id="PQVEACE"/>
<evidence type="ECO:0000256" key="7">
    <source>
        <dbReference type="ARBA" id="ARBA00047207"/>
    </source>
</evidence>
<feature type="domain" description="HTH marR-type" evidence="8">
    <location>
        <begin position="3"/>
        <end position="137"/>
    </location>
</feature>
<comment type="subcellular location">
    <subcellularLocation>
        <location evidence="1">Cytoplasm</location>
    </subcellularLocation>
</comment>
<dbReference type="InterPro" id="IPR036390">
    <property type="entry name" value="WH_DNA-bd_sf"/>
</dbReference>
<evidence type="ECO:0000313" key="10">
    <source>
        <dbReference type="Proteomes" id="UP000469952"/>
    </source>
</evidence>
<keyword evidence="4" id="KW-0804">Transcription</keyword>
<evidence type="ECO:0000256" key="2">
    <source>
        <dbReference type="ARBA" id="ARBA00023015"/>
    </source>
</evidence>
<reference evidence="9 10" key="1">
    <citation type="submission" date="2019-10" db="EMBL/GenBank/DDBJ databases">
        <title>WGS of Leuconostoc mesenteroides.</title>
        <authorList>
            <person name="Melo Bolivar J."/>
            <person name="Marino-Ramirez L."/>
            <person name="Villamil Diaz L.M."/>
        </authorList>
    </citation>
    <scope>NUCLEOTIDE SEQUENCE [LARGE SCALE GENOMIC DNA]</scope>
    <source>
        <strain evidence="9 10">M11</strain>
    </source>
</reference>
<dbReference type="PANTHER" id="PTHR42756">
    <property type="entry name" value="TRANSCRIPTIONAL REGULATOR, MARR"/>
    <property type="match status" value="1"/>
</dbReference>
<sequence>MNDADLLRYLINAVQKEGQKKYAEFLAPLGITPNQSEVLQVLSKKEPLSLKELGNLLICESKSPSRLVQRLVQNGFIYKSKAIDDNRKSVLHLTSKGRELIPSIKEKENLFNAYNLSSLSDTIDIKTFISVLRYQITGTESEQKIEKRMKIDSSLT</sequence>
<dbReference type="GO" id="GO:0003677">
    <property type="term" value="F:DNA binding"/>
    <property type="evidence" value="ECO:0007669"/>
    <property type="project" value="UniProtKB-KW"/>
</dbReference>
<dbReference type="OrthoDB" id="2600321at2"/>
<dbReference type="SMART" id="SM00347">
    <property type="entry name" value="HTH_MARR"/>
    <property type="match status" value="1"/>
</dbReference>
<dbReference type="GeneID" id="29577383"/>
<dbReference type="Pfam" id="PF22381">
    <property type="entry name" value="Staph_reg_Sar_Rot"/>
    <property type="match status" value="1"/>
</dbReference>
<keyword evidence="3" id="KW-0238">DNA-binding</keyword>
<gene>
    <name evidence="9" type="ORF">GFV13_02245</name>
</gene>
<dbReference type="PANTHER" id="PTHR42756:SF1">
    <property type="entry name" value="TRANSCRIPTIONAL REPRESSOR OF EMRAB OPERON"/>
    <property type="match status" value="1"/>
</dbReference>